<proteinExistence type="inferred from homology"/>
<name>A0ABU4ZLN2_9HYPH</name>
<dbReference type="Pfam" id="PF07931">
    <property type="entry name" value="CPT"/>
    <property type="match status" value="1"/>
</dbReference>
<dbReference type="InterPro" id="IPR010921">
    <property type="entry name" value="Trp_repressor/repl_initiator"/>
</dbReference>
<accession>A0ABU4ZLN2</accession>
<dbReference type="RefSeq" id="WP_320232648.1">
    <property type="nucleotide sequence ID" value="NZ_JAVIJF010000006.1"/>
</dbReference>
<dbReference type="Pfam" id="PF13518">
    <property type="entry name" value="HTH_28"/>
    <property type="match status" value="2"/>
</dbReference>
<dbReference type="Gene3D" id="3.40.50.300">
    <property type="entry name" value="P-loop containing nucleotide triphosphate hydrolases"/>
    <property type="match status" value="1"/>
</dbReference>
<feature type="domain" description="Insertion element IS150 protein InsJ-like helix-turn-helix" evidence="3">
    <location>
        <begin position="63"/>
        <end position="116"/>
    </location>
</feature>
<evidence type="ECO:0000313" key="4">
    <source>
        <dbReference type="EMBL" id="MDX8524921.1"/>
    </source>
</evidence>
<feature type="compositionally biased region" description="Basic residues" evidence="2">
    <location>
        <begin position="130"/>
        <end position="146"/>
    </location>
</feature>
<dbReference type="InterPro" id="IPR052057">
    <property type="entry name" value="IS150/IS1296_orfA-like"/>
</dbReference>
<dbReference type="PANTHER" id="PTHR33795">
    <property type="entry name" value="INSERTION ELEMENT IS150 PROTEIN INSJ"/>
    <property type="match status" value="1"/>
</dbReference>
<evidence type="ECO:0000313" key="5">
    <source>
        <dbReference type="Proteomes" id="UP001276840"/>
    </source>
</evidence>
<evidence type="ECO:0000256" key="1">
    <source>
        <dbReference type="ARBA" id="ARBA00038232"/>
    </source>
</evidence>
<dbReference type="InterPro" id="IPR027417">
    <property type="entry name" value="P-loop_NTPase"/>
</dbReference>
<sequence>MSRFSEIEKRSIVERYLSGDESYASAGAAAGIDAATVRKWVALYQAHGDAGLLGKYDHYDAAFKLSVLERMWGEGLSYRQTALFNIRNAGCLAGWEKRYHAGGIEALAPRPRGRPRSMPKPAPGWPAGPAHRRRLSDRRGPAKARRGRAETPYVTGTDDGPVPLPVRLWQEEVHKPGLYDLEVDTSALTPEACAAAIRQRLIAGPEPTAFQTLARLLAG</sequence>
<comment type="caution">
    <text evidence="4">The sequence shown here is derived from an EMBL/GenBank/DDBJ whole genome shotgun (WGS) entry which is preliminary data.</text>
</comment>
<dbReference type="Gene3D" id="1.10.10.10">
    <property type="entry name" value="Winged helix-like DNA-binding domain superfamily/Winged helix DNA-binding domain"/>
    <property type="match status" value="1"/>
</dbReference>
<dbReference type="InterPro" id="IPR055247">
    <property type="entry name" value="InsJ-like_HTH"/>
</dbReference>
<feature type="region of interest" description="Disordered" evidence="2">
    <location>
        <begin position="107"/>
        <end position="157"/>
    </location>
</feature>
<evidence type="ECO:0000256" key="2">
    <source>
        <dbReference type="SAM" id="MobiDB-lite"/>
    </source>
</evidence>
<gene>
    <name evidence="4" type="ORF">RFM68_10405</name>
</gene>
<protein>
    <submittedName>
        <fullName evidence="4">Helix-turn-helix domain-containing protein</fullName>
    </submittedName>
</protein>
<dbReference type="SUPFAM" id="SSF48295">
    <property type="entry name" value="TrpR-like"/>
    <property type="match status" value="2"/>
</dbReference>
<evidence type="ECO:0000259" key="3">
    <source>
        <dbReference type="Pfam" id="PF13518"/>
    </source>
</evidence>
<feature type="domain" description="Insertion element IS150 protein InsJ-like helix-turn-helix" evidence="3">
    <location>
        <begin position="8"/>
        <end position="53"/>
    </location>
</feature>
<dbReference type="PANTHER" id="PTHR33795:SF1">
    <property type="entry name" value="INSERTION ELEMENT IS150 PROTEIN INSJ"/>
    <property type="match status" value="1"/>
</dbReference>
<comment type="similarity">
    <text evidence="1">Belongs to the IS150/IS1296 orfA family.</text>
</comment>
<organism evidence="4 5">
    <name type="scientific">Mesorhizobium montanum</name>
    <dbReference type="NCBI Taxonomy" id="3072323"/>
    <lineage>
        <taxon>Bacteria</taxon>
        <taxon>Pseudomonadati</taxon>
        <taxon>Pseudomonadota</taxon>
        <taxon>Alphaproteobacteria</taxon>
        <taxon>Hyphomicrobiales</taxon>
        <taxon>Phyllobacteriaceae</taxon>
        <taxon>Mesorhizobium</taxon>
    </lineage>
</organism>
<dbReference type="Proteomes" id="UP001276840">
    <property type="component" value="Unassembled WGS sequence"/>
</dbReference>
<reference evidence="4 5" key="1">
    <citation type="submission" date="2023-08" db="EMBL/GenBank/DDBJ databases">
        <title>Implementing the SeqCode for naming new Mesorhizobium species isolated from Vachellia karroo root nodules.</title>
        <authorList>
            <person name="Van Lill M."/>
        </authorList>
    </citation>
    <scope>NUCLEOTIDE SEQUENCE [LARGE SCALE GENOMIC DNA]</scope>
    <source>
        <strain evidence="4 5">MSK 1335</strain>
    </source>
</reference>
<dbReference type="InterPro" id="IPR036388">
    <property type="entry name" value="WH-like_DNA-bd_sf"/>
</dbReference>
<keyword evidence="5" id="KW-1185">Reference proteome</keyword>
<dbReference type="EMBL" id="JAVIJF010000006">
    <property type="protein sequence ID" value="MDX8524921.1"/>
    <property type="molecule type" value="Genomic_DNA"/>
</dbReference>